<dbReference type="EMBL" id="LAZR01000798">
    <property type="protein sequence ID" value="KKN57539.1"/>
    <property type="molecule type" value="Genomic_DNA"/>
</dbReference>
<feature type="compositionally biased region" description="Basic and acidic residues" evidence="1">
    <location>
        <begin position="847"/>
        <end position="866"/>
    </location>
</feature>
<name>A0A0F9RS38_9ZZZZ</name>
<evidence type="ECO:0008006" key="3">
    <source>
        <dbReference type="Google" id="ProtNLM"/>
    </source>
</evidence>
<evidence type="ECO:0000313" key="2">
    <source>
        <dbReference type="EMBL" id="KKN57539.1"/>
    </source>
</evidence>
<evidence type="ECO:0000256" key="1">
    <source>
        <dbReference type="SAM" id="MobiDB-lite"/>
    </source>
</evidence>
<accession>A0A0F9RS38</accession>
<gene>
    <name evidence="2" type="ORF">LCGC14_0560850</name>
</gene>
<dbReference type="AlphaFoldDB" id="A0A0F9RS38"/>
<organism evidence="2">
    <name type="scientific">marine sediment metagenome</name>
    <dbReference type="NCBI Taxonomy" id="412755"/>
    <lineage>
        <taxon>unclassified sequences</taxon>
        <taxon>metagenomes</taxon>
        <taxon>ecological metagenomes</taxon>
    </lineage>
</organism>
<reference evidence="2" key="1">
    <citation type="journal article" date="2015" name="Nature">
        <title>Complex archaea that bridge the gap between prokaryotes and eukaryotes.</title>
        <authorList>
            <person name="Spang A."/>
            <person name="Saw J.H."/>
            <person name="Jorgensen S.L."/>
            <person name="Zaremba-Niedzwiedzka K."/>
            <person name="Martijn J."/>
            <person name="Lind A.E."/>
            <person name="van Eijk R."/>
            <person name="Schleper C."/>
            <person name="Guy L."/>
            <person name="Ettema T.J."/>
        </authorList>
    </citation>
    <scope>NUCLEOTIDE SEQUENCE</scope>
</reference>
<comment type="caution">
    <text evidence="2">The sequence shown here is derived from an EMBL/GenBank/DDBJ whole genome shotgun (WGS) entry which is preliminary data.</text>
</comment>
<sequence length="872" mass="97771">MVRQFVWQPKADRLQGDLSEEWENLSRFRAQSLAGQDLWNPFEQWEGLGVGISSIIHDPKRFGAPYAPGEAPAYEDLPEASIGLPFKSPFTGEQARLGTKGAAEFIPDVVALAGAPSGVSAFRALGKAAKGVPLAEQAILRTGQAAIAPLAAAERVIPLAARAAASPIRALVERRLQLPEKTVTASIEQWGQYMSLARKKNLLVKSGPRKRQPTKSFRNLMELYTGKTSRKDLTRADADRLIEAFGQLEVVGTKPPKIPKVTALMSKEFWDNIPYLKDVGFVDYVRQRPQILRMLGIDDVADDLLKEEVALMTEKQAFLEELSILKQSLGRNSATRGARVFDALENPLETHLLDPDEQKIFIFARRFFDQWADALKIPAKDRRKNYITHIFDRQFALDDAQKKTLPLDVLKALEFNYPKKTYMPFLKERFGASIGLKKDPFAAMQVYESYALKNKYYQPLLQKISAYVSMFEARGKMTSANYLKDMARRISGRPTKEDLLINESIGTFARTMAKIPGFRDKGGLRLEELAKRGNIGALVAHNLASIYYMSWLGFRPVSAIRNLSQQLLTAADIGFASLGKGIGLRFTAEGKSALKESLVLQSRKLGQPVAGLEDEVLSRMPQRLQRTALAMFKFADKQNVSDAFLAGYSRAKTLGLPREWAIRYGDEVAMNTQYLYTKMSRSLFEDTTAGRLLSPFTSWTRNFIELLAKWGQGRQSIVLQQYAKATGKQVVAPKRDMKSLYTYMAILTGAYVTEGATALRAVEYTGWTSISGLGRILGGDLPALQLPAGIFNIVGGAMTGDERQLKEGWNDIRPDKFIQIIKQLEDIAEGKADILSLFMYLERQEMNQEEGRIRPTPGRERPERTRERPKRR</sequence>
<protein>
    <recommendedName>
        <fullName evidence="3">Large polyvalent protein associated domain-containing protein</fullName>
    </recommendedName>
</protein>
<proteinExistence type="predicted"/>
<feature type="region of interest" description="Disordered" evidence="1">
    <location>
        <begin position="847"/>
        <end position="872"/>
    </location>
</feature>